<name>A0A3S9MZ80_9FLAO</name>
<comment type="similarity">
    <text evidence="1">Belongs to the UPF0301 (AlgH) family.</text>
</comment>
<sequence length="186" mass="21171">METIKPQKGKLLVAEPSIIGDESFSRSVVLLTEFNQEGIVGFIVNKPLDYTLSELLPEVDCDFEVYNGGPVSTDNLYFLHTVPDLIPGSHHIQDGIFWGGDFKTVSQLINDNKLDHNDIKFFLGYTGWASLQLEQELKLKSWVVIDNEDHENILSDKMHDIWKVKMRDLGDGYEIWSNAPENPAYN</sequence>
<dbReference type="PANTHER" id="PTHR30327">
    <property type="entry name" value="UNCHARACTERIZED PROTEIN YQGE"/>
    <property type="match status" value="1"/>
</dbReference>
<dbReference type="Pfam" id="PF02622">
    <property type="entry name" value="DUF179"/>
    <property type="match status" value="1"/>
</dbReference>
<dbReference type="AlphaFoldDB" id="A0A3S9MZ80"/>
<evidence type="ECO:0000313" key="2">
    <source>
        <dbReference type="EMBL" id="AZQ44449.1"/>
    </source>
</evidence>
<organism evidence="2 3">
    <name type="scientific">Nonlabens ponticola</name>
    <dbReference type="NCBI Taxonomy" id="2496866"/>
    <lineage>
        <taxon>Bacteria</taxon>
        <taxon>Pseudomonadati</taxon>
        <taxon>Bacteroidota</taxon>
        <taxon>Flavobacteriia</taxon>
        <taxon>Flavobacteriales</taxon>
        <taxon>Flavobacteriaceae</taxon>
        <taxon>Nonlabens</taxon>
    </lineage>
</organism>
<dbReference type="OrthoDB" id="9807486at2"/>
<dbReference type="SUPFAM" id="SSF143456">
    <property type="entry name" value="VC0467-like"/>
    <property type="match status" value="1"/>
</dbReference>
<dbReference type="InterPro" id="IPR003774">
    <property type="entry name" value="AlgH-like"/>
</dbReference>
<reference evidence="2 3" key="1">
    <citation type="submission" date="2018-12" db="EMBL/GenBank/DDBJ databases">
        <title>Complete genome of Nonlabens sp. MJ115.</title>
        <authorList>
            <person name="Choi H.S."/>
            <person name="Jung J."/>
        </authorList>
    </citation>
    <scope>NUCLEOTIDE SEQUENCE [LARGE SCALE GENOMIC DNA]</scope>
    <source>
        <strain evidence="2 3">MJ115</strain>
    </source>
</reference>
<gene>
    <name evidence="2" type="ORF">EJ995_09410</name>
</gene>
<dbReference type="Gene3D" id="3.40.1740.10">
    <property type="entry name" value="VC0467-like"/>
    <property type="match status" value="1"/>
</dbReference>
<dbReference type="RefSeq" id="WP_126447902.1">
    <property type="nucleotide sequence ID" value="NZ_CP034549.1"/>
</dbReference>
<dbReference type="Proteomes" id="UP000279600">
    <property type="component" value="Chromosome"/>
</dbReference>
<dbReference type="GO" id="GO:0005829">
    <property type="term" value="C:cytosol"/>
    <property type="evidence" value="ECO:0007669"/>
    <property type="project" value="TreeGrafter"/>
</dbReference>
<protein>
    <submittedName>
        <fullName evidence="2">YqgE/AlgH family protein</fullName>
    </submittedName>
</protein>
<accession>A0A3S9MZ80</accession>
<dbReference type="EMBL" id="CP034549">
    <property type="protein sequence ID" value="AZQ44449.1"/>
    <property type="molecule type" value="Genomic_DNA"/>
</dbReference>
<dbReference type="KEGG" id="noj:EJ995_09410"/>
<evidence type="ECO:0000313" key="3">
    <source>
        <dbReference type="Proteomes" id="UP000279600"/>
    </source>
</evidence>
<dbReference type="PANTHER" id="PTHR30327:SF1">
    <property type="entry name" value="UPF0301 PROTEIN YQGE"/>
    <property type="match status" value="1"/>
</dbReference>
<keyword evidence="3" id="KW-1185">Reference proteome</keyword>
<evidence type="ECO:0000256" key="1">
    <source>
        <dbReference type="ARBA" id="ARBA00009600"/>
    </source>
</evidence>
<proteinExistence type="inferred from homology"/>